<gene>
    <name evidence="4" type="ORF">CTI12_AA166240</name>
</gene>
<evidence type="ECO:0000313" key="4">
    <source>
        <dbReference type="EMBL" id="PWA81912.1"/>
    </source>
</evidence>
<keyword evidence="5" id="KW-1185">Reference proteome</keyword>
<evidence type="ECO:0000259" key="3">
    <source>
        <dbReference type="Pfam" id="PF23603"/>
    </source>
</evidence>
<proteinExistence type="predicted"/>
<dbReference type="Pfam" id="PF23603">
    <property type="entry name" value="Ubiquitin_TPR1"/>
    <property type="match status" value="1"/>
</dbReference>
<comment type="caution">
    <text evidence="4">The sequence shown here is derived from an EMBL/GenBank/DDBJ whole genome shotgun (WGS) entry which is preliminary data.</text>
</comment>
<name>A0A2U1P830_ARTAN</name>
<keyword evidence="1 4" id="KW-0238">DNA-binding</keyword>
<dbReference type="InterPro" id="IPR031105">
    <property type="entry name" value="TRP_plant"/>
</dbReference>
<organism evidence="4 5">
    <name type="scientific">Artemisia annua</name>
    <name type="common">Sweet wormwood</name>
    <dbReference type="NCBI Taxonomy" id="35608"/>
    <lineage>
        <taxon>Eukaryota</taxon>
        <taxon>Viridiplantae</taxon>
        <taxon>Streptophyta</taxon>
        <taxon>Embryophyta</taxon>
        <taxon>Tracheophyta</taxon>
        <taxon>Spermatophyta</taxon>
        <taxon>Magnoliopsida</taxon>
        <taxon>eudicotyledons</taxon>
        <taxon>Gunneridae</taxon>
        <taxon>Pentapetalae</taxon>
        <taxon>asterids</taxon>
        <taxon>campanulids</taxon>
        <taxon>Asterales</taxon>
        <taxon>Asteraceae</taxon>
        <taxon>Asteroideae</taxon>
        <taxon>Anthemideae</taxon>
        <taxon>Artemisiinae</taxon>
        <taxon>Artemisia</taxon>
    </lineage>
</organism>
<accession>A0A2U1P830</accession>
<dbReference type="GO" id="GO:0043565">
    <property type="term" value="F:sequence-specific DNA binding"/>
    <property type="evidence" value="ECO:0007669"/>
    <property type="project" value="UniProtKB-ARBA"/>
</dbReference>
<protein>
    <submittedName>
        <fullName evidence="4">Homeodomain-like protein</fullName>
    </submittedName>
</protein>
<evidence type="ECO:0000256" key="1">
    <source>
        <dbReference type="ARBA" id="ARBA00023125"/>
    </source>
</evidence>
<dbReference type="EMBL" id="PKPP01001535">
    <property type="protein sequence ID" value="PWA81912.1"/>
    <property type="molecule type" value="Genomic_DNA"/>
</dbReference>
<evidence type="ECO:0000313" key="5">
    <source>
        <dbReference type="Proteomes" id="UP000245207"/>
    </source>
</evidence>
<reference evidence="4 5" key="1">
    <citation type="journal article" date="2018" name="Mol. Plant">
        <title>The genome of Artemisia annua provides insight into the evolution of Asteraceae family and artemisinin biosynthesis.</title>
        <authorList>
            <person name="Shen Q."/>
            <person name="Zhang L."/>
            <person name="Liao Z."/>
            <person name="Wang S."/>
            <person name="Yan T."/>
            <person name="Shi P."/>
            <person name="Liu M."/>
            <person name="Fu X."/>
            <person name="Pan Q."/>
            <person name="Wang Y."/>
            <person name="Lv Z."/>
            <person name="Lu X."/>
            <person name="Zhang F."/>
            <person name="Jiang W."/>
            <person name="Ma Y."/>
            <person name="Chen M."/>
            <person name="Hao X."/>
            <person name="Li L."/>
            <person name="Tang Y."/>
            <person name="Lv G."/>
            <person name="Zhou Y."/>
            <person name="Sun X."/>
            <person name="Brodelius P.E."/>
            <person name="Rose J.K.C."/>
            <person name="Tang K."/>
        </authorList>
    </citation>
    <scope>NUCLEOTIDE SEQUENCE [LARGE SCALE GENOMIC DNA]</scope>
    <source>
        <strain evidence="5">cv. Huhao1</strain>
        <tissue evidence="4">Leaf</tissue>
    </source>
</reference>
<dbReference type="InterPro" id="IPR057625">
    <property type="entry name" value="TPR1-6-like_ubiquitin"/>
</dbReference>
<feature type="region of interest" description="Disordered" evidence="2">
    <location>
        <begin position="129"/>
        <end position="158"/>
    </location>
</feature>
<dbReference type="PANTHER" id="PTHR21717">
    <property type="entry name" value="TELOMERIC REPEAT BINDING PROTEIN"/>
    <property type="match status" value="1"/>
</dbReference>
<dbReference type="STRING" id="35608.A0A2U1P830"/>
<keyword evidence="4" id="KW-0371">Homeobox</keyword>
<dbReference type="OrthoDB" id="1749443at2759"/>
<feature type="domain" description="Telomere repeat-binding protein 1-6-like ubiquitin-like" evidence="3">
    <location>
        <begin position="54"/>
        <end position="119"/>
    </location>
</feature>
<sequence>MKAIRLQSRAGYRRKRQMMTTKYWKSVPKLKDYELSNTTSIGVKHFDDYRKNIQASTLSSRVPELYIEMPETATVGYLKRAVMKKLTDILGGELDVGVLLQGKKVRDENQTLQQMGITFDSDTLGFMLEPNHPEGSSSPIQKEPPLLLPSDSHQPLIK</sequence>
<dbReference type="Proteomes" id="UP000245207">
    <property type="component" value="Unassembled WGS sequence"/>
</dbReference>
<dbReference type="AlphaFoldDB" id="A0A2U1P830"/>
<evidence type="ECO:0000256" key="2">
    <source>
        <dbReference type="SAM" id="MobiDB-lite"/>
    </source>
</evidence>
<dbReference type="PANTHER" id="PTHR21717:SF74">
    <property type="entry name" value="TRF-LIKE 9-RELATED"/>
    <property type="match status" value="1"/>
</dbReference>